<dbReference type="EMBL" id="VOFY01000013">
    <property type="protein sequence ID" value="KAA8586345.1"/>
    <property type="molecule type" value="Genomic_DNA"/>
</dbReference>
<reference evidence="1 2" key="1">
    <citation type="submission" date="2019-08" db="EMBL/GenBank/DDBJ databases">
        <title>A chromosome-level genome assembly, high-density linkage maps, and genome scans reveal the genomic architecture of hybrid incompatibilities underlying speciation via character displacement in darters (Percidae: Etheostominae).</title>
        <authorList>
            <person name="Moran R.L."/>
            <person name="Catchen J.M."/>
            <person name="Fuller R.C."/>
        </authorList>
    </citation>
    <scope>NUCLEOTIDE SEQUENCE [LARGE SCALE GENOMIC DNA]</scope>
    <source>
        <strain evidence="1">EspeVRDwgs_2016</strain>
        <tissue evidence="1">Muscle</tissue>
    </source>
</reference>
<sequence>YNLPTVGLITRFTDSQVVLNPQVVLGFRVTQQVGESQDGPASVDVQNVQHKLFGPEIKALPCIILNVSLGSSDAQSTTVCSADKLTHSPKLKLQVEDKKKAKTLSGFSRELRRVPLLSGWIRRTDLLPRQSSEGALGCVCCVSDIQVSDRT</sequence>
<proteinExistence type="predicted"/>
<protein>
    <submittedName>
        <fullName evidence="1">Uncharacterized protein</fullName>
    </submittedName>
</protein>
<dbReference type="Proteomes" id="UP000327493">
    <property type="component" value="Chromosome 13"/>
</dbReference>
<organism evidence="1 2">
    <name type="scientific">Etheostoma spectabile</name>
    <name type="common">orangethroat darter</name>
    <dbReference type="NCBI Taxonomy" id="54343"/>
    <lineage>
        <taxon>Eukaryota</taxon>
        <taxon>Metazoa</taxon>
        <taxon>Chordata</taxon>
        <taxon>Craniata</taxon>
        <taxon>Vertebrata</taxon>
        <taxon>Euteleostomi</taxon>
        <taxon>Actinopterygii</taxon>
        <taxon>Neopterygii</taxon>
        <taxon>Teleostei</taxon>
        <taxon>Neoteleostei</taxon>
        <taxon>Acanthomorphata</taxon>
        <taxon>Eupercaria</taxon>
        <taxon>Perciformes</taxon>
        <taxon>Percoidei</taxon>
        <taxon>Percidae</taxon>
        <taxon>Etheostomatinae</taxon>
        <taxon>Etheostoma</taxon>
    </lineage>
</organism>
<name>A0A5J5D1C4_9PERO</name>
<accession>A0A5J5D1C4</accession>
<evidence type="ECO:0000313" key="2">
    <source>
        <dbReference type="Proteomes" id="UP000327493"/>
    </source>
</evidence>
<keyword evidence="2" id="KW-1185">Reference proteome</keyword>
<comment type="caution">
    <text evidence="1">The sequence shown here is derived from an EMBL/GenBank/DDBJ whole genome shotgun (WGS) entry which is preliminary data.</text>
</comment>
<feature type="non-terminal residue" evidence="1">
    <location>
        <position position="1"/>
    </location>
</feature>
<evidence type="ECO:0000313" key="1">
    <source>
        <dbReference type="EMBL" id="KAA8586345.1"/>
    </source>
</evidence>
<dbReference type="AlphaFoldDB" id="A0A5J5D1C4"/>
<gene>
    <name evidence="1" type="ORF">FQN60_000181</name>
</gene>